<dbReference type="NCBIfam" id="TIGR03352">
    <property type="entry name" value="VI_chp_3"/>
    <property type="match status" value="1"/>
</dbReference>
<proteinExistence type="predicted"/>
<keyword evidence="1" id="KW-0732">Signal</keyword>
<reference evidence="2" key="1">
    <citation type="submission" date="2015-06" db="EMBL/GenBank/DDBJ databases">
        <title>Carbapenemase-producing Raoultella ornithinolytica.</title>
        <authorList>
            <person name="Sun J."/>
            <person name="Zhang F."/>
        </authorList>
    </citation>
    <scope>NUCLEOTIDE SEQUENCE</scope>
    <source>
        <strain evidence="2">RJ46C</strain>
        <plasmid evidence="2">pRJ46C</plasmid>
    </source>
</reference>
<dbReference type="Pfam" id="PF12790">
    <property type="entry name" value="T6SS-SciN"/>
    <property type="match status" value="1"/>
</dbReference>
<dbReference type="RefSeq" id="WP_172687024.1">
    <property type="nucleotide sequence ID" value="NZ_KT225520.1"/>
</dbReference>
<geneLocation type="plasmid" evidence="2">
    <name>pRJ46C</name>
</geneLocation>
<dbReference type="InterPro" id="IPR017734">
    <property type="entry name" value="T6SS_SciN"/>
</dbReference>
<feature type="chain" id="PRO_5005797424" evidence="1">
    <location>
        <begin position="24"/>
        <end position="177"/>
    </location>
</feature>
<evidence type="ECO:0000256" key="1">
    <source>
        <dbReference type="SAM" id="SignalP"/>
    </source>
</evidence>
<sequence length="177" mass="19900">MNRLNIFRLSLQVLCLTAMALLAGCGSSSRDTPTQYSLLFQAHPQINQSAPLKVRVLWLKSDADFMSADFNSLQNNAQSMLGANLLDSEQFFLMPGQTNNIIVGHNNPGVRYIAIMAEYQALDGKRWRLSLPLPQSSDSFFYEVWKGADDELHAEVIADISGIRVVKNLQRRRQEPT</sequence>
<keyword evidence="2" id="KW-0449">Lipoprotein</keyword>
<dbReference type="InterPro" id="IPR038706">
    <property type="entry name" value="Type_VI_SciN-like_sf"/>
</dbReference>
<dbReference type="PANTHER" id="PTHR37625:SF4">
    <property type="entry name" value="OUTER MEMBRANE LIPOPROTEIN"/>
    <property type="match status" value="1"/>
</dbReference>
<dbReference type="PROSITE" id="PS51257">
    <property type="entry name" value="PROKAR_LIPOPROTEIN"/>
    <property type="match status" value="1"/>
</dbReference>
<evidence type="ECO:0000313" key="2">
    <source>
        <dbReference type="EMBL" id="ALD82482.1"/>
    </source>
</evidence>
<keyword evidence="2" id="KW-0614">Plasmid</keyword>
<dbReference type="Gene3D" id="2.60.40.4150">
    <property type="entry name" value="Type VI secretion system, lipoprotein SciN"/>
    <property type="match status" value="1"/>
</dbReference>
<dbReference type="PANTHER" id="PTHR37625">
    <property type="entry name" value="OUTER MEMBRANE LIPOPROTEIN-RELATED"/>
    <property type="match status" value="1"/>
</dbReference>
<name>A0A0M4L925_RAOOR</name>
<organism evidence="2">
    <name type="scientific">Raoultella ornithinolytica</name>
    <name type="common">Klebsiella ornithinolytica</name>
    <dbReference type="NCBI Taxonomy" id="54291"/>
    <lineage>
        <taxon>Bacteria</taxon>
        <taxon>Pseudomonadati</taxon>
        <taxon>Pseudomonadota</taxon>
        <taxon>Gammaproteobacteria</taxon>
        <taxon>Enterobacterales</taxon>
        <taxon>Enterobacteriaceae</taxon>
        <taxon>Klebsiella/Raoultella group</taxon>
        <taxon>Raoultella</taxon>
    </lineage>
</organism>
<dbReference type="AlphaFoldDB" id="A0A0M4L925"/>
<accession>A0A0M4L925</accession>
<dbReference type="EMBL" id="KT225520">
    <property type="protein sequence ID" value="ALD82482.1"/>
    <property type="molecule type" value="Genomic_DNA"/>
</dbReference>
<protein>
    <submittedName>
        <fullName evidence="2">Type VI secretion lipoprotein/VasD</fullName>
    </submittedName>
</protein>
<feature type="signal peptide" evidence="1">
    <location>
        <begin position="1"/>
        <end position="23"/>
    </location>
</feature>